<dbReference type="RefSeq" id="WP_404671759.1">
    <property type="nucleotide sequence ID" value="NZ_JBJDPD010000001.1"/>
</dbReference>
<keyword evidence="3" id="KW-1185">Reference proteome</keyword>
<feature type="domain" description="Serine aminopeptidase S33" evidence="1">
    <location>
        <begin position="23"/>
        <end position="250"/>
    </location>
</feature>
<organism evidence="2 3">
    <name type="scientific">Psychrobacter namhaensis</name>
    <dbReference type="NCBI Taxonomy" id="292734"/>
    <lineage>
        <taxon>Bacteria</taxon>
        <taxon>Pseudomonadati</taxon>
        <taxon>Pseudomonadota</taxon>
        <taxon>Gammaproteobacteria</taxon>
        <taxon>Moraxellales</taxon>
        <taxon>Moraxellaceae</taxon>
        <taxon>Psychrobacter</taxon>
    </lineage>
</organism>
<dbReference type="GO" id="GO:0016787">
    <property type="term" value="F:hydrolase activity"/>
    <property type="evidence" value="ECO:0007669"/>
    <property type="project" value="UniProtKB-KW"/>
</dbReference>
<dbReference type="InterPro" id="IPR050266">
    <property type="entry name" value="AB_hydrolase_sf"/>
</dbReference>
<dbReference type="Gene3D" id="3.40.50.1820">
    <property type="entry name" value="alpha/beta hydrolase"/>
    <property type="match status" value="1"/>
</dbReference>
<gene>
    <name evidence="2" type="ORF">ACI2I3_01600</name>
</gene>
<dbReference type="Proteomes" id="UP001620234">
    <property type="component" value="Unassembled WGS sequence"/>
</dbReference>
<dbReference type="PANTHER" id="PTHR43798">
    <property type="entry name" value="MONOACYLGLYCEROL LIPASE"/>
    <property type="match status" value="1"/>
</dbReference>
<dbReference type="SUPFAM" id="SSF53474">
    <property type="entry name" value="alpha/beta-Hydrolases"/>
    <property type="match status" value="1"/>
</dbReference>
<comment type="caution">
    <text evidence="2">The sequence shown here is derived from an EMBL/GenBank/DDBJ whole genome shotgun (WGS) entry which is preliminary data.</text>
</comment>
<reference evidence="2 3" key="1">
    <citation type="submission" date="2024-11" db="EMBL/GenBank/DDBJ databases">
        <title>The Natural Products Discovery Center: Release of the First 8490 Sequenced Strains for Exploring Actinobacteria Biosynthetic Diversity.</title>
        <authorList>
            <person name="Kalkreuter E."/>
            <person name="Kautsar S.A."/>
            <person name="Yang D."/>
            <person name="Bader C.D."/>
            <person name="Teijaro C.N."/>
            <person name="Fluegel L."/>
            <person name="Davis C.M."/>
            <person name="Simpson J.R."/>
            <person name="Lauterbach L."/>
            <person name="Steele A.D."/>
            <person name="Gui C."/>
            <person name="Meng S."/>
            <person name="Li G."/>
            <person name="Viehrig K."/>
            <person name="Ye F."/>
            <person name="Su P."/>
            <person name="Kiefer A.F."/>
            <person name="Nichols A."/>
            <person name="Cepeda A.J."/>
            <person name="Yan W."/>
            <person name="Fan B."/>
            <person name="Jiang Y."/>
            <person name="Adhikari A."/>
            <person name="Zheng C.-J."/>
            <person name="Schuster L."/>
            <person name="Cowan T.M."/>
            <person name="Smanski M.J."/>
            <person name="Chevrette M.G."/>
            <person name="De Carvalho L.P.S."/>
            <person name="Shen B."/>
        </authorList>
    </citation>
    <scope>NUCLEOTIDE SEQUENCE [LARGE SCALE GENOMIC DNA]</scope>
    <source>
        <strain evidence="2 3">NPDC077433</strain>
    </source>
</reference>
<name>A0ABW8L548_9GAMM</name>
<evidence type="ECO:0000259" key="1">
    <source>
        <dbReference type="Pfam" id="PF12146"/>
    </source>
</evidence>
<evidence type="ECO:0000313" key="2">
    <source>
        <dbReference type="EMBL" id="MFK4000030.1"/>
    </source>
</evidence>
<dbReference type="InterPro" id="IPR022742">
    <property type="entry name" value="Hydrolase_4"/>
</dbReference>
<keyword evidence="2" id="KW-0378">Hydrolase</keyword>
<protein>
    <submittedName>
        <fullName evidence="2">Alpha/beta fold hydrolase</fullName>
    </submittedName>
</protein>
<dbReference type="Pfam" id="PF12146">
    <property type="entry name" value="Hydrolase_4"/>
    <property type="match status" value="1"/>
</dbReference>
<sequence length="267" mass="29493">MPNINVNGTTLFYSDDGPKDAPVLVLSHSLFFDHKMFAHQIEHLSKTIRIISYDDRDQGQSARSELTSVDMDTHTSDAIALIEALELGPCFFAGNSMGGFIALRLAARRPDLLKGCIVLGSSGELEYKLADFSPLVEGLSAQGTEPFIDTLMYIMFGDDYLADNSRESERKYWRDHMLKLGTDIARSADGVIHRTGVLEELQGCKVPMLVLAGEQDHAYEVPLSENITKTVANGQMFVIPKAGHSIALEQPEIVNRYIADFISSHSL</sequence>
<evidence type="ECO:0000313" key="3">
    <source>
        <dbReference type="Proteomes" id="UP001620234"/>
    </source>
</evidence>
<dbReference type="EMBL" id="JBJDPD010000001">
    <property type="protein sequence ID" value="MFK4000030.1"/>
    <property type="molecule type" value="Genomic_DNA"/>
</dbReference>
<accession>A0ABW8L548</accession>
<dbReference type="InterPro" id="IPR029058">
    <property type="entry name" value="AB_hydrolase_fold"/>
</dbReference>
<proteinExistence type="predicted"/>